<feature type="transmembrane region" description="Helical" evidence="1">
    <location>
        <begin position="50"/>
        <end position="68"/>
    </location>
</feature>
<dbReference type="Proteomes" id="UP000315995">
    <property type="component" value="Chromosome"/>
</dbReference>
<reference evidence="2 3" key="1">
    <citation type="submission" date="2019-06" db="EMBL/GenBank/DDBJ databases">
        <title>Persicimonas caeni gen. nov., sp. nov., a predatory bacterium isolated from solar saltern.</title>
        <authorList>
            <person name="Wang S."/>
        </authorList>
    </citation>
    <scope>NUCLEOTIDE SEQUENCE [LARGE SCALE GENOMIC DNA]</scope>
    <source>
        <strain evidence="2 3">YN101</strain>
    </source>
</reference>
<accession>A0A4Y6PP24</accession>
<keyword evidence="1" id="KW-0812">Transmembrane</keyword>
<accession>A0A5B8Y435</accession>
<keyword evidence="1" id="KW-1133">Transmembrane helix</keyword>
<dbReference type="EMBL" id="CP041186">
    <property type="protein sequence ID" value="QDG49555.1"/>
    <property type="molecule type" value="Genomic_DNA"/>
</dbReference>
<gene>
    <name evidence="2" type="ORF">FIV42_02015</name>
</gene>
<feature type="transmembrane region" description="Helical" evidence="1">
    <location>
        <begin position="12"/>
        <end position="29"/>
    </location>
</feature>
<dbReference type="RefSeq" id="WP_141196052.1">
    <property type="nucleotide sequence ID" value="NZ_CP041186.1"/>
</dbReference>
<evidence type="ECO:0000313" key="2">
    <source>
        <dbReference type="EMBL" id="QDG49555.1"/>
    </source>
</evidence>
<proteinExistence type="predicted"/>
<keyword evidence="3" id="KW-1185">Reference proteome</keyword>
<keyword evidence="1" id="KW-0472">Membrane</keyword>
<name>A0A4Y6PP24_PERCE</name>
<feature type="transmembrane region" description="Helical" evidence="1">
    <location>
        <begin position="137"/>
        <end position="160"/>
    </location>
</feature>
<feature type="transmembrane region" description="Helical" evidence="1">
    <location>
        <begin position="110"/>
        <end position="131"/>
    </location>
</feature>
<sequence>MNWDTLTTWPESYIAFWALFCLIAFAYWLPNRADFEWAWRDYWRFLLAPWRLAFFVVAFIGINVMAPYTGDVTWDYVDASFMAILAYTTAPASVAIMWQVARGERAVGHLLVAAAVWLFSASWSYDIYLYFRDGSYPYTWSANLFASSFLYGAAGAFWSLDWQPEQGTYWAFRDTENWPPEPVAGAGLKLMRVGWMIVAPVAFFFLIFLVPPLRDAAVWVAQAMMAW</sequence>
<dbReference type="AlphaFoldDB" id="A0A4Y6PP24"/>
<protein>
    <submittedName>
        <fullName evidence="2">Uncharacterized protein</fullName>
    </submittedName>
</protein>
<feature type="transmembrane region" description="Helical" evidence="1">
    <location>
        <begin position="193"/>
        <end position="210"/>
    </location>
</feature>
<feature type="transmembrane region" description="Helical" evidence="1">
    <location>
        <begin position="80"/>
        <end position="98"/>
    </location>
</feature>
<evidence type="ECO:0000256" key="1">
    <source>
        <dbReference type="SAM" id="Phobius"/>
    </source>
</evidence>
<evidence type="ECO:0000313" key="3">
    <source>
        <dbReference type="Proteomes" id="UP000315995"/>
    </source>
</evidence>
<organism evidence="2 3">
    <name type="scientific">Persicimonas caeni</name>
    <dbReference type="NCBI Taxonomy" id="2292766"/>
    <lineage>
        <taxon>Bacteria</taxon>
        <taxon>Deltaproteobacteria</taxon>
        <taxon>Bradymonadales</taxon>
        <taxon>Bradymonadaceae</taxon>
        <taxon>Persicimonas</taxon>
    </lineage>
</organism>
<dbReference type="OrthoDB" id="9181326at2"/>